<feature type="domain" description="Amidase" evidence="3">
    <location>
        <begin position="20"/>
        <end position="425"/>
    </location>
</feature>
<accession>A0A3P7XYB7</accession>
<dbReference type="Pfam" id="PF01425">
    <property type="entry name" value="Amidase"/>
    <property type="match status" value="1"/>
</dbReference>
<feature type="chain" id="PRO_5044596511" evidence="2">
    <location>
        <begin position="27"/>
        <end position="445"/>
    </location>
</feature>
<dbReference type="PANTHER" id="PTHR43372:SF4">
    <property type="entry name" value="FATTY-ACID AMIDE HYDROLASE 2"/>
    <property type="match status" value="1"/>
</dbReference>
<dbReference type="Gene3D" id="3.90.1300.10">
    <property type="entry name" value="Amidase signature (AS) domain"/>
    <property type="match status" value="1"/>
</dbReference>
<dbReference type="OrthoDB" id="6428749at2759"/>
<evidence type="ECO:0000313" key="4">
    <source>
        <dbReference type="EMBL" id="VDO63244.1"/>
    </source>
</evidence>
<dbReference type="PANTHER" id="PTHR43372">
    <property type="entry name" value="FATTY-ACID AMIDE HYDROLASE"/>
    <property type="match status" value="1"/>
</dbReference>
<dbReference type="InterPro" id="IPR036928">
    <property type="entry name" value="AS_sf"/>
</dbReference>
<name>A0A3P7XYB7_HELPZ</name>
<dbReference type="PROSITE" id="PS00571">
    <property type="entry name" value="AMIDASES"/>
    <property type="match status" value="1"/>
</dbReference>
<reference evidence="6" key="2">
    <citation type="submission" date="2019-09" db="UniProtKB">
        <authorList>
            <consortium name="WormBaseParasite"/>
        </authorList>
    </citation>
    <scope>IDENTIFICATION</scope>
</reference>
<comment type="similarity">
    <text evidence="1">Belongs to the amidase family.</text>
</comment>
<reference evidence="4 5" key="1">
    <citation type="submission" date="2018-11" db="EMBL/GenBank/DDBJ databases">
        <authorList>
            <consortium name="Pathogen Informatics"/>
        </authorList>
    </citation>
    <scope>NUCLEOTIDE SEQUENCE [LARGE SCALE GENOMIC DNA]</scope>
</reference>
<sequence length="445" mass="48673">MKRISCSLFVFAGIVFQLLQRRPLFGVPFSCKDSLEVKGQVVTSGSYYRRNNICENTAVAVQRVQDAGGILLAITNVPELCSWVETTNCVYGRSNNPYDLRRIVGGSSGGEGALLSAAGTPIGVGSDVGGSIRIPSFVNGIFGLMPTPGVVPLDGHVPAPLGYKRQMLRIGPMCRYAEDLPLLLKVMAADELFNLQLDDTVDFRQCRVFFMLGIRHPLIEPLSDTMRETLQKVGLSGSGERVAEKISFQAVSHFEKTFNLEGVGLDLPLTLHHHEFYSASLDGNVPLSKKVLSLEGDAGQLNLRRELARLLSFKSHHTLATLMVIALETLSHSTEESRAESIRIRDRLKRQIVETLGNNGFLFLPSWPKPAPYHHEPLFAVLNTAYTALFNVLALPVVQCPMGLDANGIPLGIQVVAAPGCERLLVAVAKEISVTFGGWKPVWEK</sequence>
<keyword evidence="2" id="KW-0732">Signal</keyword>
<organism evidence="4">
    <name type="scientific">Heligmosomoides polygyrus</name>
    <name type="common">Parasitic roundworm</name>
    <dbReference type="NCBI Taxonomy" id="6339"/>
    <lineage>
        <taxon>Eukaryota</taxon>
        <taxon>Metazoa</taxon>
        <taxon>Ecdysozoa</taxon>
        <taxon>Nematoda</taxon>
        <taxon>Chromadorea</taxon>
        <taxon>Rhabditida</taxon>
        <taxon>Rhabditina</taxon>
        <taxon>Rhabditomorpha</taxon>
        <taxon>Strongyloidea</taxon>
        <taxon>Heligmosomidae</taxon>
        <taxon>Heligmosomoides</taxon>
    </lineage>
</organism>
<evidence type="ECO:0000256" key="1">
    <source>
        <dbReference type="ARBA" id="ARBA00009199"/>
    </source>
</evidence>
<evidence type="ECO:0000256" key="2">
    <source>
        <dbReference type="SAM" id="SignalP"/>
    </source>
</evidence>
<evidence type="ECO:0000313" key="5">
    <source>
        <dbReference type="Proteomes" id="UP000050761"/>
    </source>
</evidence>
<dbReference type="WBParaSite" id="HPBE_0000505201-mRNA-1">
    <property type="protein sequence ID" value="HPBE_0000505201-mRNA-1"/>
    <property type="gene ID" value="HPBE_0000505201"/>
</dbReference>
<dbReference type="InterPro" id="IPR020556">
    <property type="entry name" value="Amidase_CS"/>
</dbReference>
<dbReference type="InterPro" id="IPR023631">
    <property type="entry name" value="Amidase_dom"/>
</dbReference>
<dbReference type="EMBL" id="UZAH01025405">
    <property type="protein sequence ID" value="VDO63244.1"/>
    <property type="molecule type" value="Genomic_DNA"/>
</dbReference>
<dbReference type="Proteomes" id="UP000050761">
    <property type="component" value="Unassembled WGS sequence"/>
</dbReference>
<evidence type="ECO:0000313" key="6">
    <source>
        <dbReference type="WBParaSite" id="HPBE_0000505201-mRNA-1"/>
    </source>
</evidence>
<dbReference type="SUPFAM" id="SSF75304">
    <property type="entry name" value="Amidase signature (AS) enzymes"/>
    <property type="match status" value="1"/>
</dbReference>
<keyword evidence="5" id="KW-1185">Reference proteome</keyword>
<proteinExistence type="inferred from homology"/>
<protein>
    <submittedName>
        <fullName evidence="6">Amidase domain-containing protein</fullName>
    </submittedName>
</protein>
<dbReference type="InterPro" id="IPR052739">
    <property type="entry name" value="FAAH2"/>
</dbReference>
<dbReference type="GO" id="GO:0012505">
    <property type="term" value="C:endomembrane system"/>
    <property type="evidence" value="ECO:0007669"/>
    <property type="project" value="TreeGrafter"/>
</dbReference>
<evidence type="ECO:0000259" key="3">
    <source>
        <dbReference type="Pfam" id="PF01425"/>
    </source>
</evidence>
<feature type="signal peptide" evidence="2">
    <location>
        <begin position="1"/>
        <end position="26"/>
    </location>
</feature>
<dbReference type="AlphaFoldDB" id="A0A3P7XYB7"/>
<gene>
    <name evidence="4" type="ORF">HPBE_LOCUS5053</name>
</gene>